<dbReference type="InterPro" id="IPR011051">
    <property type="entry name" value="RmlC_Cupin_sf"/>
</dbReference>
<dbReference type="SUPFAM" id="SSF51182">
    <property type="entry name" value="RmlC-like cupins"/>
    <property type="match status" value="1"/>
</dbReference>
<dbReference type="Proteomes" id="UP001596398">
    <property type="component" value="Unassembled WGS sequence"/>
</dbReference>
<proteinExistence type="predicted"/>
<comment type="caution">
    <text evidence="3">The sequence shown here is derived from an EMBL/GenBank/DDBJ whole genome shotgun (WGS) entry which is preliminary data.</text>
</comment>
<dbReference type="PANTHER" id="PTHR35848:SF9">
    <property type="entry name" value="SLL1358 PROTEIN"/>
    <property type="match status" value="1"/>
</dbReference>
<feature type="domain" description="Cupin type-2" evidence="2">
    <location>
        <begin position="45"/>
        <end position="117"/>
    </location>
</feature>
<dbReference type="GeneID" id="79267979"/>
<evidence type="ECO:0000256" key="1">
    <source>
        <dbReference type="ARBA" id="ARBA00022723"/>
    </source>
</evidence>
<dbReference type="InterPro" id="IPR013096">
    <property type="entry name" value="Cupin_2"/>
</dbReference>
<dbReference type="RefSeq" id="WP_276234426.1">
    <property type="nucleotide sequence ID" value="NZ_CP119802.1"/>
</dbReference>
<sequence length="132" mass="14466">MVRYEVVDTDDVEEEDLSGVEEIPPDLNIRAIDDALGTENLGVKLWYFEPGEEIQYHAHAEQEELYYVLEGEFSLKLGASGEEEYVEAGPGTFWVAGPETGHGHRNVGDTRGVVLAVGAPRVSDPGLDPHSL</sequence>
<accession>A0ABD5ZS57</accession>
<dbReference type="Gene3D" id="2.60.120.10">
    <property type="entry name" value="Jelly Rolls"/>
    <property type="match status" value="1"/>
</dbReference>
<dbReference type="Pfam" id="PF07883">
    <property type="entry name" value="Cupin_2"/>
    <property type="match status" value="1"/>
</dbReference>
<name>A0ABD5ZS57_9EURY</name>
<protein>
    <submittedName>
        <fullName evidence="3">Cupin domain-containing protein</fullName>
    </submittedName>
</protein>
<dbReference type="AlphaFoldDB" id="A0ABD5ZS57"/>
<organism evidence="3 4">
    <name type="scientific">Halosegnis marinus</name>
    <dbReference type="NCBI Taxonomy" id="3034023"/>
    <lineage>
        <taxon>Archaea</taxon>
        <taxon>Methanobacteriati</taxon>
        <taxon>Methanobacteriota</taxon>
        <taxon>Stenosarchaea group</taxon>
        <taxon>Halobacteria</taxon>
        <taxon>Halobacteriales</taxon>
        <taxon>Natronomonadaceae</taxon>
        <taxon>Halosegnis</taxon>
    </lineage>
</organism>
<dbReference type="InterPro" id="IPR051610">
    <property type="entry name" value="GPI/OXD"/>
</dbReference>
<gene>
    <name evidence="3" type="ORF">ACFQJ4_13165</name>
</gene>
<evidence type="ECO:0000259" key="2">
    <source>
        <dbReference type="Pfam" id="PF07883"/>
    </source>
</evidence>
<keyword evidence="1" id="KW-0479">Metal-binding</keyword>
<dbReference type="EMBL" id="JBHTAP010000001">
    <property type="protein sequence ID" value="MFC7236268.1"/>
    <property type="molecule type" value="Genomic_DNA"/>
</dbReference>
<dbReference type="GO" id="GO:0046872">
    <property type="term" value="F:metal ion binding"/>
    <property type="evidence" value="ECO:0007669"/>
    <property type="project" value="UniProtKB-KW"/>
</dbReference>
<dbReference type="InterPro" id="IPR014710">
    <property type="entry name" value="RmlC-like_jellyroll"/>
</dbReference>
<evidence type="ECO:0000313" key="4">
    <source>
        <dbReference type="Proteomes" id="UP001596398"/>
    </source>
</evidence>
<keyword evidence="4" id="KW-1185">Reference proteome</keyword>
<evidence type="ECO:0000313" key="3">
    <source>
        <dbReference type="EMBL" id="MFC7236268.1"/>
    </source>
</evidence>
<reference evidence="3 4" key="1">
    <citation type="journal article" date="2019" name="Int. J. Syst. Evol. Microbiol.">
        <title>The Global Catalogue of Microorganisms (GCM) 10K type strain sequencing project: providing services to taxonomists for standard genome sequencing and annotation.</title>
        <authorList>
            <consortium name="The Broad Institute Genomics Platform"/>
            <consortium name="The Broad Institute Genome Sequencing Center for Infectious Disease"/>
            <person name="Wu L."/>
            <person name="Ma J."/>
        </authorList>
    </citation>
    <scope>NUCLEOTIDE SEQUENCE [LARGE SCALE GENOMIC DNA]</scope>
    <source>
        <strain evidence="3 4">DT85</strain>
    </source>
</reference>
<dbReference type="PANTHER" id="PTHR35848">
    <property type="entry name" value="OXALATE-BINDING PROTEIN"/>
    <property type="match status" value="1"/>
</dbReference>